<feature type="domain" description="RNA polymerase sigma factor 70 region 4 type 2" evidence="8">
    <location>
        <begin position="141"/>
        <end position="192"/>
    </location>
</feature>
<evidence type="ECO:0000259" key="8">
    <source>
        <dbReference type="Pfam" id="PF08281"/>
    </source>
</evidence>
<evidence type="ECO:0000256" key="4">
    <source>
        <dbReference type="ARBA" id="ARBA00023125"/>
    </source>
</evidence>
<dbReference type="CDD" id="cd06171">
    <property type="entry name" value="Sigma70_r4"/>
    <property type="match status" value="1"/>
</dbReference>
<evidence type="ECO:0000313" key="9">
    <source>
        <dbReference type="EMBL" id="GAA2331859.1"/>
    </source>
</evidence>
<dbReference type="EMBL" id="BAAARV010000006">
    <property type="protein sequence ID" value="GAA2331859.1"/>
    <property type="molecule type" value="Genomic_DNA"/>
</dbReference>
<dbReference type="InterPro" id="IPR013249">
    <property type="entry name" value="RNA_pol_sigma70_r4_t2"/>
</dbReference>
<keyword evidence="10" id="KW-1185">Reference proteome</keyword>
<dbReference type="InterPro" id="IPR036388">
    <property type="entry name" value="WH-like_DNA-bd_sf"/>
</dbReference>
<dbReference type="InterPro" id="IPR000838">
    <property type="entry name" value="RNA_pol_sigma70_ECF_CS"/>
</dbReference>
<dbReference type="NCBIfam" id="TIGR02937">
    <property type="entry name" value="sigma70-ECF"/>
    <property type="match status" value="1"/>
</dbReference>
<dbReference type="Pfam" id="PF08281">
    <property type="entry name" value="Sigma70_r4_2"/>
    <property type="match status" value="1"/>
</dbReference>
<protein>
    <recommendedName>
        <fullName evidence="6">RNA polymerase sigma factor</fullName>
    </recommendedName>
</protein>
<dbReference type="Proteomes" id="UP001501444">
    <property type="component" value="Unassembled WGS sequence"/>
</dbReference>
<keyword evidence="4 6" id="KW-0238">DNA-binding</keyword>
<evidence type="ECO:0000313" key="10">
    <source>
        <dbReference type="Proteomes" id="UP001501444"/>
    </source>
</evidence>
<keyword evidence="2 6" id="KW-0805">Transcription regulation</keyword>
<keyword evidence="5 6" id="KW-0804">Transcription</keyword>
<dbReference type="Gene3D" id="1.10.10.10">
    <property type="entry name" value="Winged helix-like DNA-binding domain superfamily/Winged helix DNA-binding domain"/>
    <property type="match status" value="1"/>
</dbReference>
<sequence>MGTSVHMGDRSPTAIRPARIAKGPVDDTLLVRRARDGCLDAYRTLVERHAPRAYRVALGLLGRREDAEDVTQEALLAAWLALPTFRGEASFATWLYRIVTTRALNKRTRTARTRPLDAVAEPADPARGPAEQAEEHLAAAAVTEAVAELPAAQRVALVLYQFEGLSYDDIAEITHSTVPAIRSHLYRARRTLATRLHDWR</sequence>
<organism evidence="9 10">
    <name type="scientific">Dactylosporangium salmoneum</name>
    <dbReference type="NCBI Taxonomy" id="53361"/>
    <lineage>
        <taxon>Bacteria</taxon>
        <taxon>Bacillati</taxon>
        <taxon>Actinomycetota</taxon>
        <taxon>Actinomycetes</taxon>
        <taxon>Micromonosporales</taxon>
        <taxon>Micromonosporaceae</taxon>
        <taxon>Dactylosporangium</taxon>
    </lineage>
</organism>
<gene>
    <name evidence="9" type="ORF">GCM10010170_010600</name>
</gene>
<evidence type="ECO:0000256" key="5">
    <source>
        <dbReference type="ARBA" id="ARBA00023163"/>
    </source>
</evidence>
<proteinExistence type="inferred from homology"/>
<dbReference type="InterPro" id="IPR039425">
    <property type="entry name" value="RNA_pol_sigma-70-like"/>
</dbReference>
<dbReference type="InterPro" id="IPR013324">
    <property type="entry name" value="RNA_pol_sigma_r3/r4-like"/>
</dbReference>
<evidence type="ECO:0000256" key="6">
    <source>
        <dbReference type="RuleBase" id="RU000716"/>
    </source>
</evidence>
<keyword evidence="3 6" id="KW-0731">Sigma factor</keyword>
<accession>A0ABP5SLV3</accession>
<comment type="caution">
    <text evidence="9">The sequence shown here is derived from an EMBL/GenBank/DDBJ whole genome shotgun (WGS) entry which is preliminary data.</text>
</comment>
<evidence type="ECO:0000256" key="1">
    <source>
        <dbReference type="ARBA" id="ARBA00010641"/>
    </source>
</evidence>
<dbReference type="SUPFAM" id="SSF88659">
    <property type="entry name" value="Sigma3 and sigma4 domains of RNA polymerase sigma factors"/>
    <property type="match status" value="1"/>
</dbReference>
<comment type="similarity">
    <text evidence="1 6">Belongs to the sigma-70 factor family. ECF subfamily.</text>
</comment>
<evidence type="ECO:0000259" key="7">
    <source>
        <dbReference type="Pfam" id="PF04542"/>
    </source>
</evidence>
<dbReference type="Gene3D" id="1.10.1740.10">
    <property type="match status" value="1"/>
</dbReference>
<name>A0ABP5SLV3_9ACTN</name>
<dbReference type="PANTHER" id="PTHR43133:SF8">
    <property type="entry name" value="RNA POLYMERASE SIGMA FACTOR HI_1459-RELATED"/>
    <property type="match status" value="1"/>
</dbReference>
<evidence type="ECO:0000256" key="2">
    <source>
        <dbReference type="ARBA" id="ARBA00023015"/>
    </source>
</evidence>
<dbReference type="PANTHER" id="PTHR43133">
    <property type="entry name" value="RNA POLYMERASE ECF-TYPE SIGMA FACTO"/>
    <property type="match status" value="1"/>
</dbReference>
<dbReference type="InterPro" id="IPR013325">
    <property type="entry name" value="RNA_pol_sigma_r2"/>
</dbReference>
<reference evidence="10" key="1">
    <citation type="journal article" date="2019" name="Int. J. Syst. Evol. Microbiol.">
        <title>The Global Catalogue of Microorganisms (GCM) 10K type strain sequencing project: providing services to taxonomists for standard genome sequencing and annotation.</title>
        <authorList>
            <consortium name="The Broad Institute Genomics Platform"/>
            <consortium name="The Broad Institute Genome Sequencing Center for Infectious Disease"/>
            <person name="Wu L."/>
            <person name="Ma J."/>
        </authorList>
    </citation>
    <scope>NUCLEOTIDE SEQUENCE [LARGE SCALE GENOMIC DNA]</scope>
    <source>
        <strain evidence="10">JCM 3272</strain>
    </source>
</reference>
<evidence type="ECO:0000256" key="3">
    <source>
        <dbReference type="ARBA" id="ARBA00023082"/>
    </source>
</evidence>
<dbReference type="InterPro" id="IPR014284">
    <property type="entry name" value="RNA_pol_sigma-70_dom"/>
</dbReference>
<dbReference type="SUPFAM" id="SSF88946">
    <property type="entry name" value="Sigma2 domain of RNA polymerase sigma factors"/>
    <property type="match status" value="1"/>
</dbReference>
<dbReference type="PROSITE" id="PS01063">
    <property type="entry name" value="SIGMA70_ECF"/>
    <property type="match status" value="1"/>
</dbReference>
<dbReference type="InterPro" id="IPR007627">
    <property type="entry name" value="RNA_pol_sigma70_r2"/>
</dbReference>
<dbReference type="Pfam" id="PF04542">
    <property type="entry name" value="Sigma70_r2"/>
    <property type="match status" value="1"/>
</dbReference>
<feature type="domain" description="RNA polymerase sigma-70 region 2" evidence="7">
    <location>
        <begin position="45"/>
        <end position="112"/>
    </location>
</feature>